<feature type="transmembrane region" description="Helical" evidence="6">
    <location>
        <begin position="627"/>
        <end position="646"/>
    </location>
</feature>
<feature type="compositionally biased region" description="Acidic residues" evidence="5">
    <location>
        <begin position="357"/>
        <end position="366"/>
    </location>
</feature>
<dbReference type="PANTHER" id="PTHR13219">
    <property type="entry name" value="TRANSMEMBRANE PROTEIN 94"/>
    <property type="match status" value="1"/>
</dbReference>
<dbReference type="InterPro" id="IPR006068">
    <property type="entry name" value="ATPase_P-typ_cation-transptr_C"/>
</dbReference>
<dbReference type="Pfam" id="PF00689">
    <property type="entry name" value="Cation_ATPase_C"/>
    <property type="match status" value="1"/>
</dbReference>
<evidence type="ECO:0000256" key="1">
    <source>
        <dbReference type="ARBA" id="ARBA00004370"/>
    </source>
</evidence>
<feature type="region of interest" description="Disordered" evidence="5">
    <location>
        <begin position="331"/>
        <end position="366"/>
    </location>
</feature>
<feature type="domain" description="Cation-transporting P-type ATPase C-terminal" evidence="7">
    <location>
        <begin position="622"/>
        <end position="771"/>
    </location>
</feature>
<feature type="transmembrane region" description="Helical" evidence="6">
    <location>
        <begin position="599"/>
        <end position="621"/>
    </location>
</feature>
<dbReference type="SUPFAM" id="SSF56784">
    <property type="entry name" value="HAD-like"/>
    <property type="match status" value="1"/>
</dbReference>
<organism evidence="8 9">
    <name type="scientific">Actinomortierella ambigua</name>
    <dbReference type="NCBI Taxonomy" id="1343610"/>
    <lineage>
        <taxon>Eukaryota</taxon>
        <taxon>Fungi</taxon>
        <taxon>Fungi incertae sedis</taxon>
        <taxon>Mucoromycota</taxon>
        <taxon>Mortierellomycotina</taxon>
        <taxon>Mortierellomycetes</taxon>
        <taxon>Mortierellales</taxon>
        <taxon>Mortierellaceae</taxon>
        <taxon>Actinomortierella</taxon>
    </lineage>
</organism>
<proteinExistence type="predicted"/>
<keyword evidence="4 6" id="KW-0472">Membrane</keyword>
<dbReference type="SUPFAM" id="SSF81665">
    <property type="entry name" value="Calcium ATPase, transmembrane domain M"/>
    <property type="match status" value="1"/>
</dbReference>
<dbReference type="InterPro" id="IPR036412">
    <property type="entry name" value="HAD-like_sf"/>
</dbReference>
<dbReference type="Gene3D" id="3.40.50.1000">
    <property type="entry name" value="HAD superfamily/HAD-like"/>
    <property type="match status" value="1"/>
</dbReference>
<dbReference type="InterPro" id="IPR039720">
    <property type="entry name" value="TMEM94"/>
</dbReference>
<sequence length="773" mass="85483">MLKRISDFYQKAILNDMQCVSYAYRPIALPKDATIPGTTNKTPYEMITLPYIDIGGSDSSSVTNESRRGSQSSHQVSTSSRGRSSAGAEAFSGVVLTSGPMATPSRQQSTSTQDRKEDHEPARRPSIRARLASSTDSLTGAIIIETDIPLDEPTEEHHQPHHHRHHNDSDLSEKDLLSKDHLADETHVNIPSVSDDEKARFTICSEGHDGSGGGGDTTVVSEDIEDRHADGVNGDDESSIHIVVDEGVHLDAMPMMMMAYAEPAPEEVPVTGTAAAMAKIDAGPLRRWRHLRQLQNLVDALDEQEVAQNKDVEAEKNKTMTSEELQPLRPLDTEGAGEANGKQLGEGVKGIHADGDNKEDDDDEEADSLCEQFPTTAHEFAEHVVQGQIFLGMVTMAHQPKTNVCDFIEDLGLAGIRFVYFSPSSERESKAFADRLGLETDWNSCILLSSETDPYGASTGYLESYDIKAQLPRGIENIRPHLETTDDIPLHVSLFAECGSEAAAEMIQIFQDYGEVVCCVGSSLNINNHTAFAKADISVGMEPIRMQSSSEAKSTFSLGAKINGVSCGLMMQSETSLYALTQIVREARRLLNSQRQGSAFMMASFLSVSLVLVVGYCLLLPPAMTGYHILWLMWVIVPLLALSFFFTPHEPDTMTSMPSKNTAPLKALPRFIVHFLVRFTLPIAMCVFVFLYTIQIYDGQEGFQFSFNSLGDGEPWLSWTSREQWALIYAQNYTLLVWVWYMVWLSSSFMSRTLPMRAFAPWKNRVWIVASIA</sequence>
<feature type="transmembrane region" description="Helical" evidence="6">
    <location>
        <begin position="667"/>
        <end position="694"/>
    </location>
</feature>
<evidence type="ECO:0000259" key="7">
    <source>
        <dbReference type="Pfam" id="PF00689"/>
    </source>
</evidence>
<accession>A0A9P6TVN2</accession>
<feature type="compositionally biased region" description="Low complexity" evidence="5">
    <location>
        <begin position="69"/>
        <end position="93"/>
    </location>
</feature>
<evidence type="ECO:0000256" key="5">
    <source>
        <dbReference type="SAM" id="MobiDB-lite"/>
    </source>
</evidence>
<dbReference type="Gene3D" id="1.20.1110.10">
    <property type="entry name" value="Calcium-transporting ATPase, transmembrane domain"/>
    <property type="match status" value="1"/>
</dbReference>
<feature type="compositionally biased region" description="Basic and acidic residues" evidence="5">
    <location>
        <begin position="113"/>
        <end position="123"/>
    </location>
</feature>
<comment type="caution">
    <text evidence="8">The sequence shown here is derived from an EMBL/GenBank/DDBJ whole genome shotgun (WGS) entry which is preliminary data.</text>
</comment>
<dbReference type="EMBL" id="JAAAJB010001225">
    <property type="protein sequence ID" value="KAG0248582.1"/>
    <property type="molecule type" value="Genomic_DNA"/>
</dbReference>
<name>A0A9P6TVN2_9FUNG</name>
<evidence type="ECO:0000256" key="3">
    <source>
        <dbReference type="ARBA" id="ARBA00022989"/>
    </source>
</evidence>
<comment type="subcellular location">
    <subcellularLocation>
        <location evidence="1">Membrane</location>
    </subcellularLocation>
</comment>
<dbReference type="Proteomes" id="UP000807716">
    <property type="component" value="Unassembled WGS sequence"/>
</dbReference>
<feature type="transmembrane region" description="Helical" evidence="6">
    <location>
        <begin position="726"/>
        <end position="747"/>
    </location>
</feature>
<reference evidence="8" key="1">
    <citation type="journal article" date="2020" name="Fungal Divers.">
        <title>Resolving the Mortierellaceae phylogeny through synthesis of multi-gene phylogenetics and phylogenomics.</title>
        <authorList>
            <person name="Vandepol N."/>
            <person name="Liber J."/>
            <person name="Desiro A."/>
            <person name="Na H."/>
            <person name="Kennedy M."/>
            <person name="Barry K."/>
            <person name="Grigoriev I.V."/>
            <person name="Miller A.N."/>
            <person name="O'Donnell K."/>
            <person name="Stajich J.E."/>
            <person name="Bonito G."/>
        </authorList>
    </citation>
    <scope>NUCLEOTIDE SEQUENCE</scope>
    <source>
        <strain evidence="8">BC1065</strain>
    </source>
</reference>
<keyword evidence="2 6" id="KW-0812">Transmembrane</keyword>
<evidence type="ECO:0000256" key="6">
    <source>
        <dbReference type="SAM" id="Phobius"/>
    </source>
</evidence>
<evidence type="ECO:0000256" key="2">
    <source>
        <dbReference type="ARBA" id="ARBA00022692"/>
    </source>
</evidence>
<evidence type="ECO:0000313" key="8">
    <source>
        <dbReference type="EMBL" id="KAG0248582.1"/>
    </source>
</evidence>
<protein>
    <recommendedName>
        <fullName evidence="7">Cation-transporting P-type ATPase C-terminal domain-containing protein</fullName>
    </recommendedName>
</protein>
<dbReference type="PANTHER" id="PTHR13219:SF6">
    <property type="entry name" value="TRANSMEMBRANE PROTEIN 94"/>
    <property type="match status" value="1"/>
</dbReference>
<dbReference type="AlphaFoldDB" id="A0A9P6TVN2"/>
<keyword evidence="3 6" id="KW-1133">Transmembrane helix</keyword>
<dbReference type="InterPro" id="IPR023298">
    <property type="entry name" value="ATPase_P-typ_TM_dom_sf"/>
</dbReference>
<dbReference type="GO" id="GO:0016020">
    <property type="term" value="C:membrane"/>
    <property type="evidence" value="ECO:0007669"/>
    <property type="project" value="UniProtKB-SubCell"/>
</dbReference>
<keyword evidence="9" id="KW-1185">Reference proteome</keyword>
<evidence type="ECO:0000256" key="4">
    <source>
        <dbReference type="ARBA" id="ARBA00023136"/>
    </source>
</evidence>
<feature type="non-terminal residue" evidence="8">
    <location>
        <position position="1"/>
    </location>
</feature>
<gene>
    <name evidence="8" type="ORF">DFQ27_000813</name>
</gene>
<dbReference type="OrthoDB" id="5568754at2759"/>
<feature type="region of interest" description="Disordered" evidence="5">
    <location>
        <begin position="58"/>
        <end position="135"/>
    </location>
</feature>
<feature type="region of interest" description="Disordered" evidence="5">
    <location>
        <begin position="152"/>
        <end position="172"/>
    </location>
</feature>
<evidence type="ECO:0000313" key="9">
    <source>
        <dbReference type="Proteomes" id="UP000807716"/>
    </source>
</evidence>
<dbReference type="InterPro" id="IPR023214">
    <property type="entry name" value="HAD_sf"/>
</dbReference>